<dbReference type="GO" id="GO:0000976">
    <property type="term" value="F:transcription cis-regulatory region binding"/>
    <property type="evidence" value="ECO:0007669"/>
    <property type="project" value="TreeGrafter"/>
</dbReference>
<reference evidence="8 9" key="1">
    <citation type="submission" date="2017-06" db="EMBL/GenBank/DDBJ databases">
        <authorList>
            <person name="Kim H.J."/>
            <person name="Triplett B.A."/>
        </authorList>
    </citation>
    <scope>NUCLEOTIDE SEQUENCE [LARGE SCALE GENOMIC DNA]</scope>
    <source>
        <strain evidence="8 9">U15</strain>
    </source>
</reference>
<organism evidence="8 9">
    <name type="scientific">Noviherbaspirillum humi</name>
    <dbReference type="NCBI Taxonomy" id="1688639"/>
    <lineage>
        <taxon>Bacteria</taxon>
        <taxon>Pseudomonadati</taxon>
        <taxon>Pseudomonadota</taxon>
        <taxon>Betaproteobacteria</taxon>
        <taxon>Burkholderiales</taxon>
        <taxon>Oxalobacteraceae</taxon>
        <taxon>Noviherbaspirillum</taxon>
    </lineage>
</organism>
<keyword evidence="4" id="KW-0238">DNA-binding</keyword>
<evidence type="ECO:0000256" key="3">
    <source>
        <dbReference type="ARBA" id="ARBA00023015"/>
    </source>
</evidence>
<dbReference type="PROSITE" id="PS50110">
    <property type="entry name" value="RESPONSE_REGULATORY"/>
    <property type="match status" value="1"/>
</dbReference>
<keyword evidence="1 6" id="KW-0597">Phosphoprotein</keyword>
<dbReference type="Pfam" id="PF00072">
    <property type="entry name" value="Response_reg"/>
    <property type="match status" value="1"/>
</dbReference>
<accession>A0A239EVM2</accession>
<dbReference type="GO" id="GO:0032993">
    <property type="term" value="C:protein-DNA complex"/>
    <property type="evidence" value="ECO:0007669"/>
    <property type="project" value="TreeGrafter"/>
</dbReference>
<dbReference type="GO" id="GO:0005829">
    <property type="term" value="C:cytosol"/>
    <property type="evidence" value="ECO:0007669"/>
    <property type="project" value="TreeGrafter"/>
</dbReference>
<keyword evidence="9" id="KW-1185">Reference proteome</keyword>
<dbReference type="GO" id="GO:0000156">
    <property type="term" value="F:phosphorelay response regulator activity"/>
    <property type="evidence" value="ECO:0007669"/>
    <property type="project" value="TreeGrafter"/>
</dbReference>
<dbReference type="PANTHER" id="PTHR48111">
    <property type="entry name" value="REGULATOR OF RPOS"/>
    <property type="match status" value="1"/>
</dbReference>
<gene>
    <name evidence="8" type="ORF">SAMN06265795_10326</name>
</gene>
<name>A0A239EVM2_9BURK</name>
<proteinExistence type="predicted"/>
<evidence type="ECO:0000259" key="7">
    <source>
        <dbReference type="PROSITE" id="PS50110"/>
    </source>
</evidence>
<keyword evidence="2" id="KW-0902">Two-component regulatory system</keyword>
<evidence type="ECO:0000313" key="9">
    <source>
        <dbReference type="Proteomes" id="UP000198284"/>
    </source>
</evidence>
<evidence type="ECO:0000256" key="1">
    <source>
        <dbReference type="ARBA" id="ARBA00022553"/>
    </source>
</evidence>
<feature type="domain" description="Response regulatory" evidence="7">
    <location>
        <begin position="1"/>
        <end position="101"/>
    </location>
</feature>
<dbReference type="SUPFAM" id="SSF52172">
    <property type="entry name" value="CheY-like"/>
    <property type="match status" value="1"/>
</dbReference>
<dbReference type="AlphaFoldDB" id="A0A239EVM2"/>
<keyword evidence="3" id="KW-0805">Transcription regulation</keyword>
<evidence type="ECO:0000256" key="4">
    <source>
        <dbReference type="ARBA" id="ARBA00023125"/>
    </source>
</evidence>
<evidence type="ECO:0000256" key="2">
    <source>
        <dbReference type="ARBA" id="ARBA00023012"/>
    </source>
</evidence>
<dbReference type="GO" id="GO:0006355">
    <property type="term" value="P:regulation of DNA-templated transcription"/>
    <property type="evidence" value="ECO:0007669"/>
    <property type="project" value="TreeGrafter"/>
</dbReference>
<evidence type="ECO:0000256" key="5">
    <source>
        <dbReference type="ARBA" id="ARBA00023163"/>
    </source>
</evidence>
<feature type="modified residue" description="4-aspartylphosphate" evidence="6">
    <location>
        <position position="36"/>
    </location>
</feature>
<evidence type="ECO:0000313" key="8">
    <source>
        <dbReference type="EMBL" id="SNS48328.1"/>
    </source>
</evidence>
<dbReference type="InterPro" id="IPR011006">
    <property type="entry name" value="CheY-like_superfamily"/>
</dbReference>
<dbReference type="InterPro" id="IPR039420">
    <property type="entry name" value="WalR-like"/>
</dbReference>
<dbReference type="Gene3D" id="3.40.50.2300">
    <property type="match status" value="1"/>
</dbReference>
<sequence length="126" mass="13763">MSHILSQVGYDCCIASDEPGLLDRMRHRRPDVIVLDAALPAMGGIRALRCLRHFDASVPVLLMTSGRGVGDWIRGVEAGANDFMALPVRSENLVPRVAALLRQADPAVHPFRIEDARQACPAQEHS</sequence>
<protein>
    <submittedName>
        <fullName evidence="8">Response regulator receiver domain-containing protein</fullName>
    </submittedName>
</protein>
<keyword evidence="5" id="KW-0804">Transcription</keyword>
<dbReference type="PANTHER" id="PTHR48111:SF1">
    <property type="entry name" value="TWO-COMPONENT RESPONSE REGULATOR ORR33"/>
    <property type="match status" value="1"/>
</dbReference>
<dbReference type="InterPro" id="IPR001789">
    <property type="entry name" value="Sig_transdc_resp-reg_receiver"/>
</dbReference>
<dbReference type="SMART" id="SM00448">
    <property type="entry name" value="REC"/>
    <property type="match status" value="1"/>
</dbReference>
<evidence type="ECO:0000256" key="6">
    <source>
        <dbReference type="PROSITE-ProRule" id="PRU00169"/>
    </source>
</evidence>
<dbReference type="Proteomes" id="UP000198284">
    <property type="component" value="Unassembled WGS sequence"/>
</dbReference>
<dbReference type="EMBL" id="FZOT01000003">
    <property type="protein sequence ID" value="SNS48328.1"/>
    <property type="molecule type" value="Genomic_DNA"/>
</dbReference>